<keyword evidence="5" id="KW-0964">Secreted</keyword>
<accession>A0ABX1E145</accession>
<evidence type="ECO:0000256" key="6">
    <source>
        <dbReference type="ARBA" id="ARBA00023143"/>
    </source>
</evidence>
<protein>
    <recommendedName>
        <fullName evidence="4">Flagellar hook-associated protein 1</fullName>
    </recommendedName>
</protein>
<feature type="domain" description="Flagellar hook-associated protein FlgK helical" evidence="9">
    <location>
        <begin position="97"/>
        <end position="308"/>
    </location>
</feature>
<dbReference type="SUPFAM" id="SSF64518">
    <property type="entry name" value="Phase 1 flagellin"/>
    <property type="match status" value="1"/>
</dbReference>
<gene>
    <name evidence="10" type="ORF">HEQ75_01330</name>
</gene>
<organism evidence="10 11">
    <name type="scientific">Falsiroseomonas selenitidurans</name>
    <dbReference type="NCBI Taxonomy" id="2716335"/>
    <lineage>
        <taxon>Bacteria</taxon>
        <taxon>Pseudomonadati</taxon>
        <taxon>Pseudomonadota</taxon>
        <taxon>Alphaproteobacteria</taxon>
        <taxon>Acetobacterales</taxon>
        <taxon>Roseomonadaceae</taxon>
        <taxon>Falsiroseomonas</taxon>
    </lineage>
</organism>
<keyword evidence="6" id="KW-0975">Bacterial flagellum</keyword>
<evidence type="ECO:0000313" key="10">
    <source>
        <dbReference type="EMBL" id="NKC29487.1"/>
    </source>
</evidence>
<dbReference type="InterPro" id="IPR010930">
    <property type="entry name" value="Flg_bb/hook_C_dom"/>
</dbReference>
<proteinExistence type="inferred from homology"/>
<feature type="domain" description="Flagellar basal-body/hook protein C-terminal" evidence="8">
    <location>
        <begin position="456"/>
        <end position="491"/>
    </location>
</feature>
<evidence type="ECO:0000256" key="1">
    <source>
        <dbReference type="ARBA" id="ARBA00004365"/>
    </source>
</evidence>
<comment type="caution">
    <text evidence="10">The sequence shown here is derived from an EMBL/GenBank/DDBJ whole genome shotgun (WGS) entry which is preliminary data.</text>
</comment>
<dbReference type="InterPro" id="IPR002371">
    <property type="entry name" value="FlgK"/>
</dbReference>
<dbReference type="Pfam" id="PF22638">
    <property type="entry name" value="FlgK_D1"/>
    <property type="match status" value="1"/>
</dbReference>
<sequence>MSLDAALARATSGLRHTTRQIEVTSQNVANAGVEGYTRKTAAGQQSAAAGVRTLEIQRDVDLGLQAEARAARGEAAAAQLRSDTLAPLAQLQGNPSDGSSLGGLVGALRDEFTQLRAGPDDSAAQAETLRSAGTLVDRLGEVAGAVARSRQTVQDGLRTDVDAANGLLRDIARLDARVKAERAAGRNGADTLDQRDAALGRLSELLDITPVQNGDGGLTLVLRGGAILPLDPEGSPLGLEDALTAPGAYHGAPAGTLPGLTLNGVALSDVPRGGRIGEGMVLRDEILAGMGAELDTLATTLAGRLSEQGLTLFTEPGGGAPPATGSAAAPGFALRITVSPQVQSEPATLRDGTPGTPAFPPNPDGQSGYTALLDRVLNFAFGDERAAGTAHAAIPGSGLGPGGDLSSDFAPPRRLADYAAAVTASHAAEAGAAATAATASAGNATQLASLVQARQGVDVDQEMAGMVTLQNAYAANARIMSVVQSMWDALLAAVR</sequence>
<comment type="subcellular location">
    <subcellularLocation>
        <location evidence="1">Bacterial flagellum</location>
    </subcellularLocation>
    <subcellularLocation>
        <location evidence="2">Secreted</location>
    </subcellularLocation>
</comment>
<evidence type="ECO:0000256" key="3">
    <source>
        <dbReference type="ARBA" id="ARBA00009677"/>
    </source>
</evidence>
<name>A0ABX1E145_9PROT</name>
<reference evidence="10 11" key="1">
    <citation type="submission" date="2020-03" db="EMBL/GenBank/DDBJ databases">
        <title>Roseomonas selenitidurans sp. nov. isolated from urban soil.</title>
        <authorList>
            <person name="Liu H."/>
        </authorList>
    </citation>
    <scope>NUCLEOTIDE SEQUENCE [LARGE SCALE GENOMIC DNA]</scope>
    <source>
        <strain evidence="10 11">BU-1</strain>
    </source>
</reference>
<evidence type="ECO:0000313" key="11">
    <source>
        <dbReference type="Proteomes" id="UP000787635"/>
    </source>
</evidence>
<dbReference type="InterPro" id="IPR053927">
    <property type="entry name" value="FlgK_helical"/>
</dbReference>
<dbReference type="Pfam" id="PF06429">
    <property type="entry name" value="Flg_bbr_C"/>
    <property type="match status" value="1"/>
</dbReference>
<dbReference type="EMBL" id="JAAVNE010000001">
    <property type="protein sequence ID" value="NKC29487.1"/>
    <property type="molecule type" value="Genomic_DNA"/>
</dbReference>
<keyword evidence="11" id="KW-1185">Reference proteome</keyword>
<comment type="similarity">
    <text evidence="3">Belongs to the flagella basal body rod proteins family.</text>
</comment>
<evidence type="ECO:0000256" key="4">
    <source>
        <dbReference type="ARBA" id="ARBA00016244"/>
    </source>
</evidence>
<dbReference type="PANTHER" id="PTHR30033">
    <property type="entry name" value="FLAGELLAR HOOK-ASSOCIATED PROTEIN 1"/>
    <property type="match status" value="1"/>
</dbReference>
<dbReference type="PANTHER" id="PTHR30033:SF2">
    <property type="entry name" value="FLAGELLAR HOOK PROTEIN"/>
    <property type="match status" value="1"/>
</dbReference>
<feature type="region of interest" description="Disordered" evidence="7">
    <location>
        <begin position="345"/>
        <end position="366"/>
    </location>
</feature>
<evidence type="ECO:0000259" key="8">
    <source>
        <dbReference type="Pfam" id="PF06429"/>
    </source>
</evidence>
<evidence type="ECO:0000259" key="9">
    <source>
        <dbReference type="Pfam" id="PF22638"/>
    </source>
</evidence>
<evidence type="ECO:0000256" key="5">
    <source>
        <dbReference type="ARBA" id="ARBA00022525"/>
    </source>
</evidence>
<evidence type="ECO:0000256" key="7">
    <source>
        <dbReference type="SAM" id="MobiDB-lite"/>
    </source>
</evidence>
<dbReference type="RefSeq" id="WP_168027104.1">
    <property type="nucleotide sequence ID" value="NZ_JAAVNE010000001.1"/>
</dbReference>
<dbReference type="Proteomes" id="UP000787635">
    <property type="component" value="Unassembled WGS sequence"/>
</dbReference>
<evidence type="ECO:0000256" key="2">
    <source>
        <dbReference type="ARBA" id="ARBA00004613"/>
    </source>
</evidence>